<feature type="compositionally biased region" description="Polar residues" evidence="1">
    <location>
        <begin position="49"/>
        <end position="63"/>
    </location>
</feature>
<dbReference type="AlphaFoldDB" id="A0A8R1TTP5"/>
<dbReference type="EnsemblMetazoa" id="OVOC4204.1">
    <property type="protein sequence ID" value="OVOC4204.1"/>
    <property type="gene ID" value="WBGene00241013"/>
</dbReference>
<name>A0A8R1TTP5_ONCVO</name>
<organism evidence="2 3">
    <name type="scientific">Onchocerca volvulus</name>
    <dbReference type="NCBI Taxonomy" id="6282"/>
    <lineage>
        <taxon>Eukaryota</taxon>
        <taxon>Metazoa</taxon>
        <taxon>Ecdysozoa</taxon>
        <taxon>Nematoda</taxon>
        <taxon>Chromadorea</taxon>
        <taxon>Rhabditida</taxon>
        <taxon>Spirurina</taxon>
        <taxon>Spiruromorpha</taxon>
        <taxon>Filarioidea</taxon>
        <taxon>Onchocercidae</taxon>
        <taxon>Onchocerca</taxon>
    </lineage>
</organism>
<reference evidence="3" key="1">
    <citation type="submission" date="2013-10" db="EMBL/GenBank/DDBJ databases">
        <title>Genome sequencing of Onchocerca volvulus.</title>
        <authorList>
            <person name="Cotton J."/>
            <person name="Tsai J."/>
            <person name="Stanley E."/>
            <person name="Tracey A."/>
            <person name="Holroyd N."/>
            <person name="Lustigman S."/>
            <person name="Berriman M."/>
        </authorList>
    </citation>
    <scope>NUCLEOTIDE SEQUENCE</scope>
</reference>
<dbReference type="EMBL" id="CMVM020000129">
    <property type="status" value="NOT_ANNOTATED_CDS"/>
    <property type="molecule type" value="Genomic_DNA"/>
</dbReference>
<dbReference type="Proteomes" id="UP000024404">
    <property type="component" value="Unassembled WGS sequence"/>
</dbReference>
<feature type="compositionally biased region" description="Basic and acidic residues" evidence="1">
    <location>
        <begin position="1"/>
        <end position="13"/>
    </location>
</feature>
<keyword evidence="3" id="KW-1185">Reference proteome</keyword>
<evidence type="ECO:0000313" key="2">
    <source>
        <dbReference type="EnsemblMetazoa" id="OVOC4204.1"/>
    </source>
</evidence>
<feature type="region of interest" description="Disordered" evidence="1">
    <location>
        <begin position="1"/>
        <end position="67"/>
    </location>
</feature>
<sequence length="157" mass="18246">MCIWLKEDKLRGGDEEEEEEEEEEERGRRHDRMKVPKFEKEEDRRTQKISRSAISNESTQSIHPSIHLSHVVDTRQDENHHFEDIDDHQISLHFLPLLLLISSSPPTTTRTTTTITTTTTQQQQLLLQLPNTSCSQMSPLFPTFSLSLSLSLYLNVF</sequence>
<feature type="compositionally biased region" description="Basic and acidic residues" evidence="1">
    <location>
        <begin position="25"/>
        <end position="46"/>
    </location>
</feature>
<evidence type="ECO:0000313" key="3">
    <source>
        <dbReference type="Proteomes" id="UP000024404"/>
    </source>
</evidence>
<proteinExistence type="predicted"/>
<feature type="compositionally biased region" description="Acidic residues" evidence="1">
    <location>
        <begin position="14"/>
        <end position="24"/>
    </location>
</feature>
<protein>
    <submittedName>
        <fullName evidence="2">Uncharacterized protein</fullName>
    </submittedName>
</protein>
<evidence type="ECO:0000256" key="1">
    <source>
        <dbReference type="SAM" id="MobiDB-lite"/>
    </source>
</evidence>
<accession>A0A8R1TTP5</accession>
<reference evidence="2" key="2">
    <citation type="submission" date="2022-06" db="UniProtKB">
        <authorList>
            <consortium name="EnsemblMetazoa"/>
        </authorList>
    </citation>
    <scope>IDENTIFICATION</scope>
</reference>